<evidence type="ECO:0000313" key="1">
    <source>
        <dbReference type="EMBL" id="PIL23905.1"/>
    </source>
</evidence>
<proteinExistence type="predicted"/>
<keyword evidence="2" id="KW-1185">Reference proteome</keyword>
<dbReference type="AlphaFoldDB" id="A0A2G8RQW2"/>
<reference evidence="1 2" key="1">
    <citation type="journal article" date="2015" name="Sci. Rep.">
        <title>Chromosome-level genome map provides insights into diverse defense mechanisms in the medicinal fungus Ganoderma sinense.</title>
        <authorList>
            <person name="Zhu Y."/>
            <person name="Xu J."/>
            <person name="Sun C."/>
            <person name="Zhou S."/>
            <person name="Xu H."/>
            <person name="Nelson D.R."/>
            <person name="Qian J."/>
            <person name="Song J."/>
            <person name="Luo H."/>
            <person name="Xiang L."/>
            <person name="Li Y."/>
            <person name="Xu Z."/>
            <person name="Ji A."/>
            <person name="Wang L."/>
            <person name="Lu S."/>
            <person name="Hayward A."/>
            <person name="Sun W."/>
            <person name="Li X."/>
            <person name="Schwartz D.C."/>
            <person name="Wang Y."/>
            <person name="Chen S."/>
        </authorList>
    </citation>
    <scope>NUCLEOTIDE SEQUENCE [LARGE SCALE GENOMIC DNA]</scope>
    <source>
        <strain evidence="1 2">ZZ0214-1</strain>
    </source>
</reference>
<protein>
    <submittedName>
        <fullName evidence="1">Uncharacterized protein</fullName>
    </submittedName>
</protein>
<evidence type="ECO:0000313" key="2">
    <source>
        <dbReference type="Proteomes" id="UP000230002"/>
    </source>
</evidence>
<name>A0A2G8RQW2_9APHY</name>
<dbReference type="EMBL" id="AYKW01000067">
    <property type="protein sequence ID" value="PIL23905.1"/>
    <property type="molecule type" value="Genomic_DNA"/>
</dbReference>
<dbReference type="OrthoDB" id="2748942at2759"/>
<gene>
    <name evidence="1" type="ORF">GSI_13656</name>
</gene>
<sequence>MTLAAPYKMAASPLPNDQHPLLSSSVHSPLPQAFPVMCHWRRVRNNYKRCGHYVDQPDEMIQCDDRYCKFSTSHPRNCVPPRCTETCWQYRQFPEQYNPVIDAFCPICVQLGRS</sequence>
<comment type="caution">
    <text evidence="1">The sequence shown here is derived from an EMBL/GenBank/DDBJ whole genome shotgun (WGS) entry which is preliminary data.</text>
</comment>
<accession>A0A2G8RQW2</accession>
<dbReference type="Proteomes" id="UP000230002">
    <property type="component" value="Unassembled WGS sequence"/>
</dbReference>
<organism evidence="1 2">
    <name type="scientific">Ganoderma sinense ZZ0214-1</name>
    <dbReference type="NCBI Taxonomy" id="1077348"/>
    <lineage>
        <taxon>Eukaryota</taxon>
        <taxon>Fungi</taxon>
        <taxon>Dikarya</taxon>
        <taxon>Basidiomycota</taxon>
        <taxon>Agaricomycotina</taxon>
        <taxon>Agaricomycetes</taxon>
        <taxon>Polyporales</taxon>
        <taxon>Polyporaceae</taxon>
        <taxon>Ganoderma</taxon>
    </lineage>
</organism>